<evidence type="ECO:0000256" key="2">
    <source>
        <dbReference type="ARBA" id="ARBA00022761"/>
    </source>
</evidence>
<accession>A0ABQ9IBH9</accession>
<keyword evidence="3" id="KW-0503">Monooxygenase</keyword>
<dbReference type="EMBL" id="JARBHB010000002">
    <property type="protein sequence ID" value="KAJ8894011.1"/>
    <property type="molecule type" value="Genomic_DNA"/>
</dbReference>
<evidence type="ECO:0000259" key="4">
    <source>
        <dbReference type="PROSITE" id="PS00498"/>
    </source>
</evidence>
<dbReference type="InterPro" id="IPR008922">
    <property type="entry name" value="Di-copper_centre_dom_sf"/>
</dbReference>
<sequence>MHCRCGGAQGSGFESQQPTVIPMKFTGSINNPEQRVAYFGEDIGMNSHHSHWHMDFPFWWKKDYSGDKDRKGELFFYMHHQMVARFDAERLSNNLPVVAPLDFDERIVEGFAPGAMYDNGQEFPVRPDGVMFRDLPWRTIHEMKLYEGRIRDAIAAGFIRSYDGVAHLNNSRGINLLGEIVESSEHSLNREYYGQLHNDAHVLLSKVTDPQLKFGVPPGVMEHFETATRDPAFFRLHKTIDNLFKLHKDLLSPYTREQLDFPGVRVEAIKVVGLSKASTPNTLITYFDESHIDMANAVEGSGTSGVDIRMQASGAARTGQVLVARLDDPTAGQVVLLGVISRCCKASCKATPRRITTAAANRTCIHVIPGRYTRLRGTALIGHERVSRYPYSARITAAGCAVVSRLNHEPFKYVLTINSARQTTGVARIFLSPKYDWFGKQIPYNTLRWGVIELDRFPISLTVGDNVISRNSEDSVVTIAEPRSFPELLKDVQEALKGNDEFVVDKVSPPPPALLPAVLRIVDERFYVCWQQLRHCGFPHRLLLPKGKPEGMTYRLLVTITDFQQDVVSTQPTD</sequence>
<dbReference type="PROSITE" id="PS00210">
    <property type="entry name" value="HEMOCYANIN_2"/>
    <property type="match status" value="1"/>
</dbReference>
<keyword evidence="3" id="KW-0560">Oxidoreductase</keyword>
<protein>
    <recommendedName>
        <fullName evidence="4">Tyrosinase copper-binding domain-containing protein</fullName>
    </recommendedName>
</protein>
<dbReference type="PANTHER" id="PTHR11511:SF5">
    <property type="entry name" value="FAT-BODY PROTEIN 1-RELATED"/>
    <property type="match status" value="1"/>
</dbReference>
<dbReference type="Pfam" id="PF03723">
    <property type="entry name" value="Hemocyanin_C"/>
    <property type="match status" value="2"/>
</dbReference>
<dbReference type="InterPro" id="IPR014756">
    <property type="entry name" value="Ig_E-set"/>
</dbReference>
<dbReference type="PROSITE" id="PS00209">
    <property type="entry name" value="HEMOCYANIN_1"/>
    <property type="match status" value="1"/>
</dbReference>
<reference evidence="5 6" key="1">
    <citation type="submission" date="2023-02" db="EMBL/GenBank/DDBJ databases">
        <title>LHISI_Scaffold_Assembly.</title>
        <authorList>
            <person name="Stuart O.P."/>
            <person name="Cleave R."/>
            <person name="Magrath M.J.L."/>
            <person name="Mikheyev A.S."/>
        </authorList>
    </citation>
    <scope>NUCLEOTIDE SEQUENCE [LARGE SCALE GENOMIC DNA]</scope>
    <source>
        <strain evidence="5">Daus_M_001</strain>
        <tissue evidence="5">Leg muscle</tissue>
    </source>
</reference>
<dbReference type="Pfam" id="PF00372">
    <property type="entry name" value="Hemocyanin_M"/>
    <property type="match status" value="1"/>
</dbReference>
<evidence type="ECO:0000313" key="6">
    <source>
        <dbReference type="Proteomes" id="UP001159363"/>
    </source>
</evidence>
<dbReference type="Proteomes" id="UP001159363">
    <property type="component" value="Chromosome 2"/>
</dbReference>
<dbReference type="InterPro" id="IPR013788">
    <property type="entry name" value="Hemocyanin/hexamerin"/>
</dbReference>
<gene>
    <name evidence="5" type="ORF">PR048_006619</name>
</gene>
<dbReference type="PRINTS" id="PR00187">
    <property type="entry name" value="HAEMOCYANIN"/>
</dbReference>
<evidence type="ECO:0000256" key="3">
    <source>
        <dbReference type="ARBA" id="ARBA00023033"/>
    </source>
</evidence>
<dbReference type="SUPFAM" id="SSF48056">
    <property type="entry name" value="Di-copper centre-containing domain"/>
    <property type="match status" value="1"/>
</dbReference>
<name>A0ABQ9IBH9_9NEOP</name>
<organism evidence="5 6">
    <name type="scientific">Dryococelus australis</name>
    <dbReference type="NCBI Taxonomy" id="614101"/>
    <lineage>
        <taxon>Eukaryota</taxon>
        <taxon>Metazoa</taxon>
        <taxon>Ecdysozoa</taxon>
        <taxon>Arthropoda</taxon>
        <taxon>Hexapoda</taxon>
        <taxon>Insecta</taxon>
        <taxon>Pterygota</taxon>
        <taxon>Neoptera</taxon>
        <taxon>Polyneoptera</taxon>
        <taxon>Phasmatodea</taxon>
        <taxon>Verophasmatodea</taxon>
        <taxon>Anareolatae</taxon>
        <taxon>Phasmatidae</taxon>
        <taxon>Eurycanthinae</taxon>
        <taxon>Dryococelus</taxon>
    </lineage>
</organism>
<keyword evidence="2" id="KW-0758">Storage protein</keyword>
<evidence type="ECO:0000313" key="5">
    <source>
        <dbReference type="EMBL" id="KAJ8894011.1"/>
    </source>
</evidence>
<dbReference type="InterPro" id="IPR000896">
    <property type="entry name" value="Hemocyanin/hexamerin_mid_dom"/>
</dbReference>
<comment type="caution">
    <text evidence="5">The sequence shown here is derived from an EMBL/GenBank/DDBJ whole genome shotgun (WGS) entry which is preliminary data.</text>
</comment>
<dbReference type="Gene3D" id="1.10.1280.10">
    <property type="entry name" value="Di-copper center containing domain from catechol oxidase"/>
    <property type="match status" value="1"/>
</dbReference>
<dbReference type="Gene3D" id="2.60.40.1520">
    <property type="entry name" value="Hemocyanin, C-terminal domain"/>
    <property type="match status" value="3"/>
</dbReference>
<feature type="domain" description="Tyrosinase copper-binding" evidence="4">
    <location>
        <begin position="230"/>
        <end position="241"/>
    </location>
</feature>
<keyword evidence="6" id="KW-1185">Reference proteome</keyword>
<evidence type="ECO:0000256" key="1">
    <source>
        <dbReference type="ARBA" id="ARBA00009470"/>
    </source>
</evidence>
<dbReference type="InterPro" id="IPR037020">
    <property type="entry name" value="Hemocyanin_C_sf"/>
</dbReference>
<proteinExistence type="inferred from homology"/>
<comment type="similarity">
    <text evidence="1">Belongs to the tyrosinase family. Hemocyanin subfamily.</text>
</comment>
<dbReference type="SUPFAM" id="SSF81296">
    <property type="entry name" value="E set domains"/>
    <property type="match status" value="2"/>
</dbReference>
<dbReference type="PROSITE" id="PS00498">
    <property type="entry name" value="TYROSINASE_2"/>
    <property type="match status" value="1"/>
</dbReference>
<dbReference type="InterPro" id="IPR005203">
    <property type="entry name" value="Hemocyanin_C"/>
</dbReference>
<dbReference type="PANTHER" id="PTHR11511">
    <property type="entry name" value="LARVAL STORAGE PROTEIN/PHENOLOXIDASE"/>
    <property type="match status" value="1"/>
</dbReference>
<dbReference type="InterPro" id="IPR002227">
    <property type="entry name" value="Tyrosinase_Cu-bd"/>
</dbReference>